<name>A0ABN4SR65_9BURK</name>
<protein>
    <recommendedName>
        <fullName evidence="3">4-aminobutyrate aminotransferase</fullName>
    </recommendedName>
</protein>
<dbReference type="RefSeq" id="WP_070080995.1">
    <property type="nucleotide sequence ID" value="NZ_CBCSDN010000004.1"/>
</dbReference>
<reference evidence="1 2" key="1">
    <citation type="submission" date="2016-09" db="EMBL/GenBank/DDBJ databases">
        <title>Complete genome sequence of Deltia acidovorans CM13 isolated from murine proximal colonic tissue.</title>
        <authorList>
            <person name="Saffarian A."/>
        </authorList>
    </citation>
    <scope>NUCLEOTIDE SEQUENCE [LARGE SCALE GENOMIC DNA]</scope>
    <source>
        <strain evidence="1 2">CM13</strain>
    </source>
</reference>
<accession>A0ABN4SR65</accession>
<proteinExistence type="predicted"/>
<dbReference type="Pfam" id="PF18934">
    <property type="entry name" value="DUF5682"/>
    <property type="match status" value="1"/>
</dbReference>
<gene>
    <name evidence="1" type="ORF">BI380_06845</name>
</gene>
<dbReference type="Proteomes" id="UP000095607">
    <property type="component" value="Chromosome"/>
</dbReference>
<sequence length="820" mass="87823">MSTEAAEAIAWLAPLPQLRLVPVRHHSPRCAHHLRALMREFKPSHVLIEGPGELDALLPALQHAQARPPLAAYLHATVAGGDGAHETNGSNGANGALEDDWRCRCYVPFAAFSPEWVALREAVRLRSHVRFIDLPYAARLAQATQLDYFACAPEPLLADEPSRRAPDVLAGLIQAGGCRDFDEWWDRHYESGNEDASPQAYFAGVLAFSQLLRERDEAAGGAGPDAEDRAREAHMAAQVREALAEGGRCLVVCGGFHVAGIVAGITAGLSAPERPAAAGQPIDVGVHLIPYTLQRLERASGYAAGMPMPGYYQGVWQALEQGASQPDAQAWPEMAACTVNGLRARGLPASLPDAAEAVRLAHGLAALRACHGGRAELLEALDSAVFKEHAQALRPQPMEPQTGQQIGQWLLDADDYGQLPPNAPAAPLLVDVQAFCLRHRLPVRPAAPVRKELDIYRSARHRRLSQGLHRLRYLGVPYAQCLAGPDFVAGTGLARVREVWTLGWQVETTVALTEAMRHGSSLQEAAVHRVLERLSQTADTEPAQRVLEVLVMGLDGIAQQVLDTVQAWMERSHDALALARATGCLALAYEARHALGGVGLARLLPLLRRCFAQACLRLPWLGEGDAVQQVQALDALADLHGMVCRAVPWADAGLFHDACAALHEAGAGSTPARVRGATAGILSMAGRWQIAQTDAALRAMLGLAQVDAAAMGEYLQGFVRVAKGWLLSHPPLLRLLSDGIAHWPQDTFLAGLPALRLAFAQLTRVELRQLAGRLAGLSGAATPPGAITLACVHLPSDKALAHSRALAAQVGRLLQPWGLS</sequence>
<evidence type="ECO:0008006" key="3">
    <source>
        <dbReference type="Google" id="ProtNLM"/>
    </source>
</evidence>
<keyword evidence="2" id="KW-1185">Reference proteome</keyword>
<dbReference type="EMBL" id="CP017420">
    <property type="protein sequence ID" value="AOV05828.1"/>
    <property type="molecule type" value="Genomic_DNA"/>
</dbReference>
<dbReference type="InterPro" id="IPR043737">
    <property type="entry name" value="DUF5682"/>
</dbReference>
<evidence type="ECO:0000313" key="1">
    <source>
        <dbReference type="EMBL" id="AOV05828.1"/>
    </source>
</evidence>
<evidence type="ECO:0000313" key="2">
    <source>
        <dbReference type="Proteomes" id="UP000095607"/>
    </source>
</evidence>
<organism evidence="1 2">
    <name type="scientific">Delftia tsuruhatensis</name>
    <dbReference type="NCBI Taxonomy" id="180282"/>
    <lineage>
        <taxon>Bacteria</taxon>
        <taxon>Pseudomonadati</taxon>
        <taxon>Pseudomonadota</taxon>
        <taxon>Betaproteobacteria</taxon>
        <taxon>Burkholderiales</taxon>
        <taxon>Comamonadaceae</taxon>
        <taxon>Delftia</taxon>
    </lineage>
</organism>